<keyword evidence="6" id="KW-1185">Reference proteome</keyword>
<dbReference type="CDD" id="cd06986">
    <property type="entry name" value="cupin_MmsR-like_N"/>
    <property type="match status" value="1"/>
</dbReference>
<dbReference type="PROSITE" id="PS01124">
    <property type="entry name" value="HTH_ARAC_FAMILY_2"/>
    <property type="match status" value="1"/>
</dbReference>
<dbReference type="GO" id="GO:0043565">
    <property type="term" value="F:sequence-specific DNA binding"/>
    <property type="evidence" value="ECO:0007669"/>
    <property type="project" value="InterPro"/>
</dbReference>
<dbReference type="SUPFAM" id="SSF46689">
    <property type="entry name" value="Homeodomain-like"/>
    <property type="match status" value="2"/>
</dbReference>
<evidence type="ECO:0000256" key="3">
    <source>
        <dbReference type="ARBA" id="ARBA00023163"/>
    </source>
</evidence>
<comment type="caution">
    <text evidence="5">The sequence shown here is derived from an EMBL/GenBank/DDBJ whole genome shotgun (WGS) entry which is preliminary data.</text>
</comment>
<keyword evidence="2" id="KW-0238">DNA-binding</keyword>
<dbReference type="PANTHER" id="PTHR43280">
    <property type="entry name" value="ARAC-FAMILY TRANSCRIPTIONAL REGULATOR"/>
    <property type="match status" value="1"/>
</dbReference>
<accession>A0A926ELY3</accession>
<dbReference type="InterPro" id="IPR009057">
    <property type="entry name" value="Homeodomain-like_sf"/>
</dbReference>
<reference evidence="5" key="1">
    <citation type="submission" date="2020-08" db="EMBL/GenBank/DDBJ databases">
        <title>Genome public.</title>
        <authorList>
            <person name="Liu C."/>
            <person name="Sun Q."/>
        </authorList>
    </citation>
    <scope>NUCLEOTIDE SEQUENCE</scope>
    <source>
        <strain evidence="5">NSJ-12</strain>
    </source>
</reference>
<organism evidence="5 6">
    <name type="scientific">Zhenhengia yiwuensis</name>
    <dbReference type="NCBI Taxonomy" id="2763666"/>
    <lineage>
        <taxon>Bacteria</taxon>
        <taxon>Bacillati</taxon>
        <taxon>Bacillota</taxon>
        <taxon>Clostridia</taxon>
        <taxon>Lachnospirales</taxon>
        <taxon>Lachnospiraceae</taxon>
        <taxon>Zhenhengia</taxon>
    </lineage>
</organism>
<dbReference type="SMART" id="SM00342">
    <property type="entry name" value="HTH_ARAC"/>
    <property type="match status" value="1"/>
</dbReference>
<dbReference type="RefSeq" id="WP_249333288.1">
    <property type="nucleotide sequence ID" value="NZ_JACRSY010000022.1"/>
</dbReference>
<dbReference type="PANTHER" id="PTHR43280:SF30">
    <property type="entry name" value="MMSAB OPERON REGULATORY PROTEIN"/>
    <property type="match status" value="1"/>
</dbReference>
<keyword evidence="3" id="KW-0804">Transcription</keyword>
<dbReference type="Pfam" id="PF02311">
    <property type="entry name" value="AraC_binding"/>
    <property type="match status" value="1"/>
</dbReference>
<evidence type="ECO:0000313" key="6">
    <source>
        <dbReference type="Proteomes" id="UP000655830"/>
    </source>
</evidence>
<dbReference type="SUPFAM" id="SSF51215">
    <property type="entry name" value="Regulatory protein AraC"/>
    <property type="match status" value="1"/>
</dbReference>
<evidence type="ECO:0000313" key="5">
    <source>
        <dbReference type="EMBL" id="MBC8580517.1"/>
    </source>
</evidence>
<dbReference type="GO" id="GO:0003700">
    <property type="term" value="F:DNA-binding transcription factor activity"/>
    <property type="evidence" value="ECO:0007669"/>
    <property type="project" value="InterPro"/>
</dbReference>
<dbReference type="Pfam" id="PF12833">
    <property type="entry name" value="HTH_18"/>
    <property type="match status" value="1"/>
</dbReference>
<dbReference type="InterPro" id="IPR018060">
    <property type="entry name" value="HTH_AraC"/>
</dbReference>
<feature type="domain" description="HTH araC/xylS-type" evidence="4">
    <location>
        <begin position="159"/>
        <end position="254"/>
    </location>
</feature>
<dbReference type="Proteomes" id="UP000655830">
    <property type="component" value="Unassembled WGS sequence"/>
</dbReference>
<proteinExistence type="predicted"/>
<evidence type="ECO:0000256" key="2">
    <source>
        <dbReference type="ARBA" id="ARBA00023125"/>
    </source>
</evidence>
<name>A0A926ELY3_9FIRM</name>
<sequence>MIKEVLLRDYPFKDIKPLLCGEEKCRNGHAFGPATRPYYLLHYVLSGKGRFESSRGSYNVKQGEIFVIHPFEVTYYEADQKEPWHYCWVGFELDLPIRTCLEEDVISLPQAEYIFKAIKESDLIETGREFYICSKIYELLVQVEDRKRENKEAVSIYIDKAKNYIMANYMKPITIEGLAEKLGLERSYFSNIFKKKMGKSPQAYLVEFRLTKAAELMGLYDYKPGEAATSVGYHDLFNFSKMFKKKFGISPTEY</sequence>
<dbReference type="AlphaFoldDB" id="A0A926ELY3"/>
<protein>
    <submittedName>
        <fullName evidence="5">AraC family transcriptional regulator</fullName>
    </submittedName>
</protein>
<evidence type="ECO:0000256" key="1">
    <source>
        <dbReference type="ARBA" id="ARBA00023015"/>
    </source>
</evidence>
<keyword evidence="1" id="KW-0805">Transcription regulation</keyword>
<evidence type="ECO:0000259" key="4">
    <source>
        <dbReference type="PROSITE" id="PS01124"/>
    </source>
</evidence>
<dbReference type="InterPro" id="IPR003313">
    <property type="entry name" value="AraC-bd"/>
</dbReference>
<gene>
    <name evidence="5" type="ORF">H8718_13355</name>
</gene>
<dbReference type="Gene3D" id="2.60.120.280">
    <property type="entry name" value="Regulatory protein AraC"/>
    <property type="match status" value="1"/>
</dbReference>
<dbReference type="InterPro" id="IPR037923">
    <property type="entry name" value="HTH-like"/>
</dbReference>
<dbReference type="EMBL" id="JACRSY010000022">
    <property type="protein sequence ID" value="MBC8580517.1"/>
    <property type="molecule type" value="Genomic_DNA"/>
</dbReference>
<dbReference type="Gene3D" id="1.10.10.60">
    <property type="entry name" value="Homeodomain-like"/>
    <property type="match status" value="2"/>
</dbReference>